<sequence length="123" mass="14033">MLKLAQTDQQTNGPTDQQTDRSKTISVILYKCKEKDTPGPFHFLSSIWTIFENELVRDISETNVLTKFHDDSRINILTKLHEDWASNVTSTVFTSFELSRGINGTNALAKFHEDQTRQNVDDG</sequence>
<feature type="compositionally biased region" description="Polar residues" evidence="1">
    <location>
        <begin position="1"/>
        <end position="17"/>
    </location>
</feature>
<proteinExistence type="predicted"/>
<name>A0A9D4I0R8_DREPO</name>
<reference evidence="2" key="1">
    <citation type="journal article" date="2019" name="bioRxiv">
        <title>The Genome of the Zebra Mussel, Dreissena polymorpha: A Resource for Invasive Species Research.</title>
        <authorList>
            <person name="McCartney M.A."/>
            <person name="Auch B."/>
            <person name="Kono T."/>
            <person name="Mallez S."/>
            <person name="Zhang Y."/>
            <person name="Obille A."/>
            <person name="Becker A."/>
            <person name="Abrahante J.E."/>
            <person name="Garbe J."/>
            <person name="Badalamenti J.P."/>
            <person name="Herman A."/>
            <person name="Mangelson H."/>
            <person name="Liachko I."/>
            <person name="Sullivan S."/>
            <person name="Sone E.D."/>
            <person name="Koren S."/>
            <person name="Silverstein K.A.T."/>
            <person name="Beckman K.B."/>
            <person name="Gohl D.M."/>
        </authorList>
    </citation>
    <scope>NUCLEOTIDE SEQUENCE</scope>
    <source>
        <strain evidence="2">Duluth1</strain>
        <tissue evidence="2">Whole animal</tissue>
    </source>
</reference>
<accession>A0A9D4I0R8</accession>
<feature type="region of interest" description="Disordered" evidence="1">
    <location>
        <begin position="1"/>
        <end position="21"/>
    </location>
</feature>
<keyword evidence="3" id="KW-1185">Reference proteome</keyword>
<organism evidence="2 3">
    <name type="scientific">Dreissena polymorpha</name>
    <name type="common">Zebra mussel</name>
    <name type="synonym">Mytilus polymorpha</name>
    <dbReference type="NCBI Taxonomy" id="45954"/>
    <lineage>
        <taxon>Eukaryota</taxon>
        <taxon>Metazoa</taxon>
        <taxon>Spiralia</taxon>
        <taxon>Lophotrochozoa</taxon>
        <taxon>Mollusca</taxon>
        <taxon>Bivalvia</taxon>
        <taxon>Autobranchia</taxon>
        <taxon>Heteroconchia</taxon>
        <taxon>Euheterodonta</taxon>
        <taxon>Imparidentia</taxon>
        <taxon>Neoheterodontei</taxon>
        <taxon>Myida</taxon>
        <taxon>Dreissenoidea</taxon>
        <taxon>Dreissenidae</taxon>
        <taxon>Dreissena</taxon>
    </lineage>
</organism>
<dbReference type="Proteomes" id="UP000828390">
    <property type="component" value="Unassembled WGS sequence"/>
</dbReference>
<reference evidence="2" key="2">
    <citation type="submission" date="2020-11" db="EMBL/GenBank/DDBJ databases">
        <authorList>
            <person name="McCartney M.A."/>
            <person name="Auch B."/>
            <person name="Kono T."/>
            <person name="Mallez S."/>
            <person name="Becker A."/>
            <person name="Gohl D.M."/>
            <person name="Silverstein K.A.T."/>
            <person name="Koren S."/>
            <person name="Bechman K.B."/>
            <person name="Herman A."/>
            <person name="Abrahante J.E."/>
            <person name="Garbe J."/>
        </authorList>
    </citation>
    <scope>NUCLEOTIDE SEQUENCE</scope>
    <source>
        <strain evidence="2">Duluth1</strain>
        <tissue evidence="2">Whole animal</tissue>
    </source>
</reference>
<comment type="caution">
    <text evidence="2">The sequence shown here is derived from an EMBL/GenBank/DDBJ whole genome shotgun (WGS) entry which is preliminary data.</text>
</comment>
<gene>
    <name evidence="2" type="ORF">DPMN_046618</name>
</gene>
<protein>
    <submittedName>
        <fullName evidence="2">Uncharacterized protein</fullName>
    </submittedName>
</protein>
<evidence type="ECO:0000313" key="2">
    <source>
        <dbReference type="EMBL" id="KAH3739928.1"/>
    </source>
</evidence>
<evidence type="ECO:0000313" key="3">
    <source>
        <dbReference type="Proteomes" id="UP000828390"/>
    </source>
</evidence>
<evidence type="ECO:0000256" key="1">
    <source>
        <dbReference type="SAM" id="MobiDB-lite"/>
    </source>
</evidence>
<dbReference type="AlphaFoldDB" id="A0A9D4I0R8"/>
<dbReference type="EMBL" id="JAIWYP010000011">
    <property type="protein sequence ID" value="KAH3739928.1"/>
    <property type="molecule type" value="Genomic_DNA"/>
</dbReference>